<dbReference type="Proteomes" id="UP000054248">
    <property type="component" value="Unassembled WGS sequence"/>
</dbReference>
<gene>
    <name evidence="3" type="ORF">M407DRAFT_224007</name>
</gene>
<dbReference type="InterPro" id="IPR054498">
    <property type="entry name" value="2H-SAK"/>
</dbReference>
<sequence>MSFFVNYGQGYYGAFGSLIEGIAQEALDAAPKALKGVSILPPQSPYHITLFSPKELKQVRKDGKFNHKAIAAKLNETASQVTPLGIGGLVHPHSPILFVIVFWNAGQETRKAFGLPPKQLHITLTRNDNHDIDKGIDSLLHDAFPSDPSEQLLDQVTYSLSAEGRLDRAYQFTLDWCVRYPLSPKGFIRLGAIALKYERSKLAMLAYGRGLNLGFADGRLKEHCIKGMLRAAEDTEWGSLVLEGEEEQIPPVLARSLFEPWNSAARDILSDVWKDTKPYLCIESRERFRLPQVDGPEAGLRFQELPRFFRWIVPFHFALMSTPRNAFDIQLIGSPSIGIRHVITLTEETPLPREWFDGTDVTYTFIPVKNYHPPSIEQLDIIMRLFEDFTNLPILVHCGGGKGRAGTVAACYIAAYGFGRSPSVSGLPAERDEPAMSASAAISAVRDIRPGSIETERQEDFIRQWTSAVWKRGSILAPLVPEPPPSTPDFIGKVNSTADLIILVGLPGAGKSTFAASLIVRSDLWRRISQDESGPGGRSACEADMGRRGTGKVILDRCNPTADDRKYWVSLASNWSKCPIAVVFDFPADLCVSRAQQRTDHPTLPPGNRVRMAVQSMEKAFEMPTLAEGFEGIAIVRSFEAATEVLRRISPAGLFKFPRTPHLIDLGAATEDDLVQVPTEPGPTLGQVLGLHNHVVITEKIDGANLGISLSPERSLLVQNRSHYVNSATHEQFNKLDLWLEEHREELYAMLDTDPTFPERYILFGEWVIATHSIPYTRLPSRFIAFDLYDRRTRSFETYDGLKGQLTKKAPSIPIVPLLWEGPESAMPDDSRLKELVQTRSKYYDGPVEGVYLKIESKREKRVIRRGKVVRGDFITGNEHWAKGIIKWNGILEHEYGAG</sequence>
<dbReference type="PANTHER" id="PTHR43883:SF1">
    <property type="entry name" value="GLUCONOKINASE"/>
    <property type="match status" value="1"/>
</dbReference>
<dbReference type="InterPro" id="IPR000387">
    <property type="entry name" value="Tyr_Pase_dom"/>
</dbReference>
<protein>
    <recommendedName>
        <fullName evidence="2">Tyrosine specific protein phosphatases domain-containing protein</fullName>
    </recommendedName>
</protein>
<dbReference type="GO" id="GO:0016791">
    <property type="term" value="F:phosphatase activity"/>
    <property type="evidence" value="ECO:0007669"/>
    <property type="project" value="UniProtKB-ARBA"/>
</dbReference>
<keyword evidence="1" id="KW-0378">Hydrolase</keyword>
<dbReference type="Pfam" id="PF22547">
    <property type="entry name" value="2H-SAK"/>
    <property type="match status" value="1"/>
</dbReference>
<organism evidence="3 4">
    <name type="scientific">Tulasnella calospora MUT 4182</name>
    <dbReference type="NCBI Taxonomy" id="1051891"/>
    <lineage>
        <taxon>Eukaryota</taxon>
        <taxon>Fungi</taxon>
        <taxon>Dikarya</taxon>
        <taxon>Basidiomycota</taxon>
        <taxon>Agaricomycotina</taxon>
        <taxon>Agaricomycetes</taxon>
        <taxon>Cantharellales</taxon>
        <taxon>Tulasnellaceae</taxon>
        <taxon>Tulasnella</taxon>
    </lineage>
</organism>
<name>A0A0C3M9Z5_9AGAM</name>
<dbReference type="InterPro" id="IPR052732">
    <property type="entry name" value="Cell-binding_unc_protein"/>
</dbReference>
<dbReference type="Pfam" id="PF09414">
    <property type="entry name" value="RNA_ligase"/>
    <property type="match status" value="1"/>
</dbReference>
<dbReference type="Pfam" id="PF22784">
    <property type="entry name" value="PTP-SAK"/>
    <property type="match status" value="1"/>
</dbReference>
<dbReference type="InterPro" id="IPR027417">
    <property type="entry name" value="P-loop_NTPase"/>
</dbReference>
<feature type="domain" description="Tyrosine specific protein phosphatases" evidence="2">
    <location>
        <begin position="393"/>
        <end position="460"/>
    </location>
</feature>
<dbReference type="InterPro" id="IPR057023">
    <property type="entry name" value="PTP-SAK"/>
</dbReference>
<evidence type="ECO:0000256" key="1">
    <source>
        <dbReference type="ARBA" id="ARBA00022801"/>
    </source>
</evidence>
<dbReference type="EMBL" id="KN822971">
    <property type="protein sequence ID" value="KIO30522.1"/>
    <property type="molecule type" value="Genomic_DNA"/>
</dbReference>
<dbReference type="SUPFAM" id="SSF52799">
    <property type="entry name" value="(Phosphotyrosine protein) phosphatases II"/>
    <property type="match status" value="1"/>
</dbReference>
<dbReference type="SMART" id="SM00404">
    <property type="entry name" value="PTPc_motif"/>
    <property type="match status" value="1"/>
</dbReference>
<evidence type="ECO:0000259" key="2">
    <source>
        <dbReference type="PROSITE" id="PS50056"/>
    </source>
</evidence>
<dbReference type="AlphaFoldDB" id="A0A0C3M9Z5"/>
<accession>A0A0C3M9Z5</accession>
<dbReference type="PROSITE" id="PS50056">
    <property type="entry name" value="TYR_PHOSPHATASE_2"/>
    <property type="match status" value="1"/>
</dbReference>
<dbReference type="Gene3D" id="3.90.190.10">
    <property type="entry name" value="Protein tyrosine phosphatase superfamily"/>
    <property type="match status" value="1"/>
</dbReference>
<dbReference type="Gene3D" id="3.40.50.300">
    <property type="entry name" value="P-loop containing nucleotide triphosphate hydrolases"/>
    <property type="match status" value="1"/>
</dbReference>
<dbReference type="SUPFAM" id="SSF52540">
    <property type="entry name" value="P-loop containing nucleoside triphosphate hydrolases"/>
    <property type="match status" value="1"/>
</dbReference>
<proteinExistence type="predicted"/>
<dbReference type="Gene3D" id="3.30.470.30">
    <property type="entry name" value="DNA ligase/mRNA capping enzyme"/>
    <property type="match status" value="1"/>
</dbReference>
<dbReference type="GO" id="GO:0140096">
    <property type="term" value="F:catalytic activity, acting on a protein"/>
    <property type="evidence" value="ECO:0007669"/>
    <property type="project" value="UniProtKB-ARBA"/>
</dbReference>
<dbReference type="InterPro" id="IPR021122">
    <property type="entry name" value="RNA_ligase_dom_REL/Rnl2"/>
</dbReference>
<reference evidence="4" key="2">
    <citation type="submission" date="2015-01" db="EMBL/GenBank/DDBJ databases">
        <title>Evolutionary Origins and Diversification of the Mycorrhizal Mutualists.</title>
        <authorList>
            <consortium name="DOE Joint Genome Institute"/>
            <consortium name="Mycorrhizal Genomics Consortium"/>
            <person name="Kohler A."/>
            <person name="Kuo A."/>
            <person name="Nagy L.G."/>
            <person name="Floudas D."/>
            <person name="Copeland A."/>
            <person name="Barry K.W."/>
            <person name="Cichocki N."/>
            <person name="Veneault-Fourrey C."/>
            <person name="LaButti K."/>
            <person name="Lindquist E.A."/>
            <person name="Lipzen A."/>
            <person name="Lundell T."/>
            <person name="Morin E."/>
            <person name="Murat C."/>
            <person name="Riley R."/>
            <person name="Ohm R."/>
            <person name="Sun H."/>
            <person name="Tunlid A."/>
            <person name="Henrissat B."/>
            <person name="Grigoriev I.V."/>
            <person name="Hibbett D.S."/>
            <person name="Martin F."/>
        </authorList>
    </citation>
    <scope>NUCLEOTIDE SEQUENCE [LARGE SCALE GENOMIC DNA]</scope>
    <source>
        <strain evidence="4">MUT 4182</strain>
    </source>
</reference>
<dbReference type="HOGENOM" id="CLU_007422_0_0_1"/>
<dbReference type="OrthoDB" id="432447at2759"/>
<dbReference type="PANTHER" id="PTHR43883">
    <property type="entry name" value="SLR0207 PROTEIN"/>
    <property type="match status" value="1"/>
</dbReference>
<evidence type="ECO:0000313" key="4">
    <source>
        <dbReference type="Proteomes" id="UP000054248"/>
    </source>
</evidence>
<dbReference type="InterPro" id="IPR029021">
    <property type="entry name" value="Prot-tyrosine_phosphatase-like"/>
</dbReference>
<reference evidence="3 4" key="1">
    <citation type="submission" date="2014-04" db="EMBL/GenBank/DDBJ databases">
        <authorList>
            <consortium name="DOE Joint Genome Institute"/>
            <person name="Kuo A."/>
            <person name="Girlanda M."/>
            <person name="Perotto S."/>
            <person name="Kohler A."/>
            <person name="Nagy L.G."/>
            <person name="Floudas D."/>
            <person name="Copeland A."/>
            <person name="Barry K.W."/>
            <person name="Cichocki N."/>
            <person name="Veneault-Fourrey C."/>
            <person name="LaButti K."/>
            <person name="Lindquist E.A."/>
            <person name="Lipzen A."/>
            <person name="Lundell T."/>
            <person name="Morin E."/>
            <person name="Murat C."/>
            <person name="Sun H."/>
            <person name="Tunlid A."/>
            <person name="Henrissat B."/>
            <person name="Grigoriev I.V."/>
            <person name="Hibbett D.S."/>
            <person name="Martin F."/>
            <person name="Nordberg H.P."/>
            <person name="Cantor M.N."/>
            <person name="Hua S.X."/>
        </authorList>
    </citation>
    <scope>NUCLEOTIDE SEQUENCE [LARGE SCALE GENOMIC DNA]</scope>
    <source>
        <strain evidence="3 4">MUT 4182</strain>
    </source>
</reference>
<evidence type="ECO:0000313" key="3">
    <source>
        <dbReference type="EMBL" id="KIO30522.1"/>
    </source>
</evidence>
<dbReference type="Pfam" id="PF13671">
    <property type="entry name" value="AAA_33"/>
    <property type="match status" value="1"/>
</dbReference>
<dbReference type="SUPFAM" id="SSF56091">
    <property type="entry name" value="DNA ligase/mRNA capping enzyme, catalytic domain"/>
    <property type="match status" value="1"/>
</dbReference>
<dbReference type="STRING" id="1051891.A0A0C3M9Z5"/>
<dbReference type="InterPro" id="IPR003595">
    <property type="entry name" value="Tyr_Pase_cat"/>
</dbReference>
<keyword evidence="4" id="KW-1185">Reference proteome</keyword>